<evidence type="ECO:0000313" key="1">
    <source>
        <dbReference type="EMBL" id="RKP32107.1"/>
    </source>
</evidence>
<sequence>MSVKLRAAPCIHIVDHASRASLLHYGLLLGRDSPITVCEAYDLRAPSGVIDLDSLLRKLSLHRKVSPQLRFVGVYSTVRAGIPPLTFFDQFAAQGLEQPEIYLEMPDIESARCFSVTSGSELTVTLAPGDVEAVAVSTVLNNPNYSQDEQEIDAADAHKLAAALARLARKGEQVLLRPSSGPAHDRRLVHLARLLTGYNGAPKEENLQLSTSFICLLGAQLAATNNAAAQVHWRVSDLSKGR</sequence>
<dbReference type="Gene3D" id="3.40.140.10">
    <property type="entry name" value="Cytidine Deaminase, domain 2"/>
    <property type="match status" value="1"/>
</dbReference>
<dbReference type="AlphaFoldDB" id="A0A4P9ZG93"/>
<proteinExistence type="predicted"/>
<organism evidence="1 2">
    <name type="scientific">Metschnikowia bicuspidata</name>
    <dbReference type="NCBI Taxonomy" id="27322"/>
    <lineage>
        <taxon>Eukaryota</taxon>
        <taxon>Fungi</taxon>
        <taxon>Dikarya</taxon>
        <taxon>Ascomycota</taxon>
        <taxon>Saccharomycotina</taxon>
        <taxon>Pichiomycetes</taxon>
        <taxon>Metschnikowiaceae</taxon>
        <taxon>Metschnikowia</taxon>
    </lineage>
</organism>
<dbReference type="Proteomes" id="UP000268321">
    <property type="component" value="Unassembled WGS sequence"/>
</dbReference>
<reference evidence="2" key="1">
    <citation type="journal article" date="2018" name="Nat. Microbiol.">
        <title>Leveraging single-cell genomics to expand the fungal tree of life.</title>
        <authorList>
            <person name="Ahrendt S.R."/>
            <person name="Quandt C.A."/>
            <person name="Ciobanu D."/>
            <person name="Clum A."/>
            <person name="Salamov A."/>
            <person name="Andreopoulos B."/>
            <person name="Cheng J.F."/>
            <person name="Woyke T."/>
            <person name="Pelin A."/>
            <person name="Henrissat B."/>
            <person name="Reynolds N.K."/>
            <person name="Benny G.L."/>
            <person name="Smith M.E."/>
            <person name="James T.Y."/>
            <person name="Grigoriev I.V."/>
        </authorList>
    </citation>
    <scope>NUCLEOTIDE SEQUENCE [LARGE SCALE GENOMIC DNA]</scope>
    <source>
        <strain evidence="2">Baker2002</strain>
    </source>
</reference>
<gene>
    <name evidence="1" type="ORF">METBISCDRAFT_26057</name>
</gene>
<keyword evidence="2" id="KW-1185">Reference proteome</keyword>
<dbReference type="EMBL" id="ML004434">
    <property type="protein sequence ID" value="RKP32107.1"/>
    <property type="molecule type" value="Genomic_DNA"/>
</dbReference>
<name>A0A4P9ZG93_9ASCO</name>
<accession>A0A4P9ZG93</accession>
<protein>
    <submittedName>
        <fullName evidence="1">Uncharacterized protein</fullName>
    </submittedName>
</protein>
<evidence type="ECO:0000313" key="2">
    <source>
        <dbReference type="Proteomes" id="UP000268321"/>
    </source>
</evidence>